<comment type="caution">
    <text evidence="2">The sequence shown here is derived from an EMBL/GenBank/DDBJ whole genome shotgun (WGS) entry which is preliminary data.</text>
</comment>
<gene>
    <name evidence="2" type="ORF">WMO26_01995</name>
</gene>
<dbReference type="RefSeq" id="WP_349217853.1">
    <property type="nucleotide sequence ID" value="NZ_JBBMFD010000001.1"/>
</dbReference>
<dbReference type="GO" id="GO:0016301">
    <property type="term" value="F:kinase activity"/>
    <property type="evidence" value="ECO:0007669"/>
    <property type="project" value="UniProtKB-KW"/>
</dbReference>
<dbReference type="InterPro" id="IPR006083">
    <property type="entry name" value="PRK/URK"/>
</dbReference>
<evidence type="ECO:0000259" key="1">
    <source>
        <dbReference type="Pfam" id="PF00485"/>
    </source>
</evidence>
<sequence>MAEINAMASADGRALCERADRDYRNMVETAAGQIAGDVENRHIVLFSGPSASGKTTTAHMIGDALRRKGIGVKIVSLDNFYRPASEAPLLEDGSRDLETVQALDVPLIQVCLNGLMKEGRAQFPVFDFHEGRRAPDTMPIELGRHDVIVIEGIHALDPVISQKLPEEKLYKLFISVQTPFMDKGEVILSPRDLRLCRRMLRDYWFRASSPGYTLELWTQVVRGETLYIEPNRGQAQFEIDSFHAFEPGLYRLMVAPLMRGVDSTNPYFRELCRIVSRLERFVPVPLSKVPPGSMVREFTGV</sequence>
<dbReference type="Pfam" id="PF00485">
    <property type="entry name" value="PRK"/>
    <property type="match status" value="1"/>
</dbReference>
<dbReference type="InterPro" id="IPR027417">
    <property type="entry name" value="P-loop_NTPase"/>
</dbReference>
<proteinExistence type="predicted"/>
<reference evidence="2 3" key="1">
    <citation type="submission" date="2024-03" db="EMBL/GenBank/DDBJ databases">
        <title>Human intestinal bacterial collection.</title>
        <authorList>
            <person name="Pauvert C."/>
            <person name="Hitch T.C.A."/>
            <person name="Clavel T."/>
        </authorList>
    </citation>
    <scope>NUCLEOTIDE SEQUENCE [LARGE SCALE GENOMIC DNA]</scope>
    <source>
        <strain evidence="2 3">CLA-JM-H44</strain>
    </source>
</reference>
<keyword evidence="2" id="KW-0808">Transferase</keyword>
<keyword evidence="2" id="KW-0418">Kinase</keyword>
<dbReference type="PANTHER" id="PTHR10285">
    <property type="entry name" value="URIDINE KINASE"/>
    <property type="match status" value="1"/>
</dbReference>
<evidence type="ECO:0000313" key="3">
    <source>
        <dbReference type="Proteomes" id="UP001489509"/>
    </source>
</evidence>
<organism evidence="2 3">
    <name type="scientific">Solibaculum intestinale</name>
    <dbReference type="NCBI Taxonomy" id="3133165"/>
    <lineage>
        <taxon>Bacteria</taxon>
        <taxon>Bacillati</taxon>
        <taxon>Bacillota</taxon>
        <taxon>Clostridia</taxon>
        <taxon>Eubacteriales</taxon>
        <taxon>Oscillospiraceae</taxon>
        <taxon>Solibaculum</taxon>
    </lineage>
</organism>
<feature type="domain" description="Phosphoribulokinase/uridine kinase" evidence="1">
    <location>
        <begin position="47"/>
        <end position="239"/>
    </location>
</feature>
<accession>A0ABV1DX24</accession>
<keyword evidence="3" id="KW-1185">Reference proteome</keyword>
<dbReference type="SUPFAM" id="SSF52540">
    <property type="entry name" value="P-loop containing nucleoside triphosphate hydrolases"/>
    <property type="match status" value="1"/>
</dbReference>
<dbReference type="Proteomes" id="UP001489509">
    <property type="component" value="Unassembled WGS sequence"/>
</dbReference>
<dbReference type="Gene3D" id="3.40.50.300">
    <property type="entry name" value="P-loop containing nucleotide triphosphate hydrolases"/>
    <property type="match status" value="1"/>
</dbReference>
<protein>
    <submittedName>
        <fullName evidence="2">Nucleoside kinase</fullName>
    </submittedName>
</protein>
<evidence type="ECO:0000313" key="2">
    <source>
        <dbReference type="EMBL" id="MEQ2439596.1"/>
    </source>
</evidence>
<name>A0ABV1DX24_9FIRM</name>
<dbReference type="EMBL" id="JBBMFD010000001">
    <property type="protein sequence ID" value="MEQ2439596.1"/>
    <property type="molecule type" value="Genomic_DNA"/>
</dbReference>